<protein>
    <submittedName>
        <fullName evidence="1">Uncharacterized protein</fullName>
    </submittedName>
</protein>
<evidence type="ECO:0000313" key="1">
    <source>
        <dbReference type="EMBL" id="KAF9075078.1"/>
    </source>
</evidence>
<keyword evidence="2" id="KW-1185">Reference proteome</keyword>
<proteinExistence type="predicted"/>
<reference evidence="1" key="1">
    <citation type="submission" date="2020-11" db="EMBL/GenBank/DDBJ databases">
        <authorList>
            <consortium name="DOE Joint Genome Institute"/>
            <person name="Ahrendt S."/>
            <person name="Riley R."/>
            <person name="Andreopoulos W."/>
            <person name="Labutti K."/>
            <person name="Pangilinan J."/>
            <person name="Ruiz-Duenas F.J."/>
            <person name="Barrasa J.M."/>
            <person name="Sanchez-Garcia M."/>
            <person name="Camarero S."/>
            <person name="Miyauchi S."/>
            <person name="Serrano A."/>
            <person name="Linde D."/>
            <person name="Babiker R."/>
            <person name="Drula E."/>
            <person name="Ayuso-Fernandez I."/>
            <person name="Pacheco R."/>
            <person name="Padilla G."/>
            <person name="Ferreira P."/>
            <person name="Barriuso J."/>
            <person name="Kellner H."/>
            <person name="Castanera R."/>
            <person name="Alfaro M."/>
            <person name="Ramirez L."/>
            <person name="Pisabarro A.G."/>
            <person name="Kuo A."/>
            <person name="Tritt A."/>
            <person name="Lipzen A."/>
            <person name="He G."/>
            <person name="Yan M."/>
            <person name="Ng V."/>
            <person name="Cullen D."/>
            <person name="Martin F."/>
            <person name="Rosso M.-N."/>
            <person name="Henrissat B."/>
            <person name="Hibbett D."/>
            <person name="Martinez A.T."/>
            <person name="Grigoriev I.V."/>
        </authorList>
    </citation>
    <scope>NUCLEOTIDE SEQUENCE</scope>
    <source>
        <strain evidence="1">AH 40177</strain>
    </source>
</reference>
<name>A0A9P5UEB1_9AGAR</name>
<dbReference type="EMBL" id="JADNRY010000010">
    <property type="protein sequence ID" value="KAF9075078.1"/>
    <property type="molecule type" value="Genomic_DNA"/>
</dbReference>
<organism evidence="1 2">
    <name type="scientific">Rhodocollybia butyracea</name>
    <dbReference type="NCBI Taxonomy" id="206335"/>
    <lineage>
        <taxon>Eukaryota</taxon>
        <taxon>Fungi</taxon>
        <taxon>Dikarya</taxon>
        <taxon>Basidiomycota</taxon>
        <taxon>Agaricomycotina</taxon>
        <taxon>Agaricomycetes</taxon>
        <taxon>Agaricomycetidae</taxon>
        <taxon>Agaricales</taxon>
        <taxon>Marasmiineae</taxon>
        <taxon>Omphalotaceae</taxon>
        <taxon>Rhodocollybia</taxon>
    </lineage>
</organism>
<gene>
    <name evidence="1" type="ORF">BDP27DRAFT_32829</name>
</gene>
<dbReference type="AlphaFoldDB" id="A0A9P5UEB1"/>
<sequence length="154" mass="17862">MGLLVKTIIFSHCLCSSEEFPRPIGSFSRYFVEYTHYDGQQLSPSNSWTPGSTATENEMLKWKFHAAPYHYLYVVTRNYLQKPLRQSYHLRSWLEGYFNNTDPKTSFVTRLLLGRLFYSSLGLRSAPYICSAPILSTLPRDFSLDSPTRFPVSR</sequence>
<dbReference type="Proteomes" id="UP000772434">
    <property type="component" value="Unassembled WGS sequence"/>
</dbReference>
<evidence type="ECO:0000313" key="2">
    <source>
        <dbReference type="Proteomes" id="UP000772434"/>
    </source>
</evidence>
<comment type="caution">
    <text evidence="1">The sequence shown here is derived from an EMBL/GenBank/DDBJ whole genome shotgun (WGS) entry which is preliminary data.</text>
</comment>
<accession>A0A9P5UEB1</accession>